<keyword evidence="4 9" id="KW-0808">Transferase</keyword>
<proteinExistence type="inferred from homology"/>
<dbReference type="PANTHER" id="PTHR11252">
    <property type="entry name" value="POLYRIBONUCLEOTIDE NUCLEOTIDYLTRANSFERASE"/>
    <property type="match status" value="1"/>
</dbReference>
<dbReference type="Proteomes" id="UP000229784">
    <property type="component" value="Unassembled WGS sequence"/>
</dbReference>
<dbReference type="Pfam" id="PF00013">
    <property type="entry name" value="KH_1"/>
    <property type="match status" value="1"/>
</dbReference>
<dbReference type="FunFam" id="2.40.50.140:FF:000023">
    <property type="entry name" value="Polyribonucleotide nucleotidyltransferase"/>
    <property type="match status" value="1"/>
</dbReference>
<dbReference type="PANTHER" id="PTHR11252:SF0">
    <property type="entry name" value="POLYRIBONUCLEOTIDE NUCLEOTIDYLTRANSFERASE 1, MITOCHONDRIAL"/>
    <property type="match status" value="1"/>
</dbReference>
<evidence type="ECO:0000256" key="3">
    <source>
        <dbReference type="ARBA" id="ARBA00022490"/>
    </source>
</evidence>
<dbReference type="FunFam" id="3.30.1370.10:FF:000001">
    <property type="entry name" value="Polyribonucleotide nucleotidyltransferase"/>
    <property type="match status" value="1"/>
</dbReference>
<dbReference type="GO" id="GO:0006402">
    <property type="term" value="P:mRNA catabolic process"/>
    <property type="evidence" value="ECO:0007669"/>
    <property type="project" value="UniProtKB-UniRule"/>
</dbReference>
<dbReference type="PROSITE" id="PS50084">
    <property type="entry name" value="KH_TYPE_1"/>
    <property type="match status" value="1"/>
</dbReference>
<dbReference type="Pfam" id="PF00575">
    <property type="entry name" value="S1"/>
    <property type="match status" value="1"/>
</dbReference>
<dbReference type="SUPFAM" id="SSF54791">
    <property type="entry name" value="Eukaryotic type KH-domain (KH-domain type I)"/>
    <property type="match status" value="1"/>
</dbReference>
<dbReference type="NCBIfam" id="TIGR03591">
    <property type="entry name" value="polynuc_phos"/>
    <property type="match status" value="1"/>
</dbReference>
<dbReference type="InterPro" id="IPR001247">
    <property type="entry name" value="ExoRNase_PH_dom1"/>
</dbReference>
<evidence type="ECO:0000256" key="7">
    <source>
        <dbReference type="ARBA" id="ARBA00022842"/>
    </source>
</evidence>
<evidence type="ECO:0000259" key="11">
    <source>
        <dbReference type="PROSITE" id="PS50126"/>
    </source>
</evidence>
<dbReference type="GO" id="GO:0003723">
    <property type="term" value="F:RNA binding"/>
    <property type="evidence" value="ECO:0007669"/>
    <property type="project" value="UniProtKB-UniRule"/>
</dbReference>
<comment type="cofactor">
    <cofactor evidence="9">
        <name>Mg(2+)</name>
        <dbReference type="ChEBI" id="CHEBI:18420"/>
    </cofactor>
</comment>
<keyword evidence="8 9" id="KW-0694">RNA-binding</keyword>
<comment type="catalytic activity">
    <reaction evidence="9">
        <text>RNA(n+1) + phosphate = RNA(n) + a ribonucleoside 5'-diphosphate</text>
        <dbReference type="Rhea" id="RHEA:22096"/>
        <dbReference type="Rhea" id="RHEA-COMP:14527"/>
        <dbReference type="Rhea" id="RHEA-COMP:17342"/>
        <dbReference type="ChEBI" id="CHEBI:43474"/>
        <dbReference type="ChEBI" id="CHEBI:57930"/>
        <dbReference type="ChEBI" id="CHEBI:140395"/>
        <dbReference type="EC" id="2.7.7.8"/>
    </reaction>
</comment>
<evidence type="ECO:0000256" key="10">
    <source>
        <dbReference type="SAM" id="MobiDB-lite"/>
    </source>
</evidence>
<dbReference type="EMBL" id="PEXQ01000014">
    <property type="protein sequence ID" value="PIU16381.1"/>
    <property type="molecule type" value="Genomic_DNA"/>
</dbReference>
<gene>
    <name evidence="9" type="primary">pnp</name>
    <name evidence="12" type="ORF">COT20_00425</name>
</gene>
<keyword evidence="7 9" id="KW-0460">Magnesium</keyword>
<dbReference type="NCBIfam" id="NF008805">
    <property type="entry name" value="PRK11824.1"/>
    <property type="match status" value="1"/>
</dbReference>
<feature type="domain" description="S1 motif" evidence="11">
    <location>
        <begin position="631"/>
        <end position="699"/>
    </location>
</feature>
<dbReference type="Gene3D" id="3.30.230.70">
    <property type="entry name" value="GHMP Kinase, N-terminal domain"/>
    <property type="match status" value="2"/>
</dbReference>
<evidence type="ECO:0000256" key="8">
    <source>
        <dbReference type="ARBA" id="ARBA00022884"/>
    </source>
</evidence>
<sequence length="746" mass="82085">MAEKKIFTTEVGGKTLKVQIGGLADQCSGSCFLQIGETSVLVTSQMGNEAGGMGFFPLTCDYEERYYAAGKILGSRFVRREGRPTSEATLNTRMIDRAVRPLFPVNFKREVQVIVTCLSWDTENDPATLGLLGASIALGISPMPWQGPVSVVRIGRVDGGFVLFPSYEQRLKADLDIVLAGVEQNGEILINMIEAKAEEIQEDVILQAHDFALPFLRQLIDFQKEIIGQVGKEKIALSDLKIDEALEKRGQEFLAAKIEAVVYRKNKGFDKVEVEADLEQIQKEYLEMIKIEFGDDKITDGKIVWETIQEKILDEKILRDSARPDGRALDELRPLDLDVSILPRTHGAGLFTRGQTRVLSILTLGGPGDQQLLEGMDFSGKKRFMHHYNFPPYSSGEVKRLSSPGRREIGHGMLAEKALLPVIPSFDEFPYTIRIVSEVLTSNGSTSQAAITAASLALMDAGVPIKRPVSGIAVGLIKKDNRTYKLLTDIQGPEDHFGDMDFKVSGTSEGVTAIQMDVKTDGITREIIEAALERGKKARWEILEKLKTLLPGPRENLSPFAPRVAMLQINPDKIGAVIGTGGKVINGIIEECGVAIDIEDDGRVFVSAVSDEAIQKAMEHIKGLTKEFKIGEVFQGPVRRILDFGAFVEIAPGVDGLVHISQLANFRVERCEDVVQVGDVIPVKIVNIDEQGRINLSAKEAGFAPPSPDSSVWSDKKMARRTTNNDSYNTRGDRSRRNSRGPSRGH</sequence>
<evidence type="ECO:0000256" key="9">
    <source>
        <dbReference type="HAMAP-Rule" id="MF_01595"/>
    </source>
</evidence>
<dbReference type="PIRSF" id="PIRSF005499">
    <property type="entry name" value="PNPase"/>
    <property type="match status" value="1"/>
</dbReference>
<dbReference type="FunFam" id="3.30.230.70:FF:000001">
    <property type="entry name" value="Polyribonucleotide nucleotidyltransferase"/>
    <property type="match status" value="1"/>
</dbReference>
<dbReference type="SUPFAM" id="SSF54211">
    <property type="entry name" value="Ribosomal protein S5 domain 2-like"/>
    <property type="match status" value="2"/>
</dbReference>
<evidence type="ECO:0000256" key="4">
    <source>
        <dbReference type="ARBA" id="ARBA00022679"/>
    </source>
</evidence>
<dbReference type="SMART" id="SM00322">
    <property type="entry name" value="KH"/>
    <property type="match status" value="1"/>
</dbReference>
<evidence type="ECO:0000256" key="1">
    <source>
        <dbReference type="ARBA" id="ARBA00004496"/>
    </source>
</evidence>
<dbReference type="GO" id="GO:0004654">
    <property type="term" value="F:polyribonucleotide nucleotidyltransferase activity"/>
    <property type="evidence" value="ECO:0007669"/>
    <property type="project" value="UniProtKB-UniRule"/>
</dbReference>
<feature type="compositionally biased region" description="Basic residues" evidence="10">
    <location>
        <begin position="737"/>
        <end position="746"/>
    </location>
</feature>
<dbReference type="SUPFAM" id="SSF55666">
    <property type="entry name" value="Ribonuclease PH domain 2-like"/>
    <property type="match status" value="2"/>
</dbReference>
<dbReference type="InterPro" id="IPR004088">
    <property type="entry name" value="KH_dom_type_1"/>
</dbReference>
<name>A0A2M6XV47_9BACT</name>
<dbReference type="InterPro" id="IPR036345">
    <property type="entry name" value="ExoRNase_PH_dom2_sf"/>
</dbReference>
<dbReference type="InterPro" id="IPR012340">
    <property type="entry name" value="NA-bd_OB-fold"/>
</dbReference>
<dbReference type="Pfam" id="PF01138">
    <property type="entry name" value="RNase_PH"/>
    <property type="match status" value="2"/>
</dbReference>
<evidence type="ECO:0000256" key="5">
    <source>
        <dbReference type="ARBA" id="ARBA00022695"/>
    </source>
</evidence>
<feature type="region of interest" description="Disordered" evidence="10">
    <location>
        <begin position="699"/>
        <end position="746"/>
    </location>
</feature>
<comment type="similarity">
    <text evidence="2 9">Belongs to the polyribonucleotide nucleotidyltransferase family.</text>
</comment>
<dbReference type="InterPro" id="IPR003029">
    <property type="entry name" value="S1_domain"/>
</dbReference>
<dbReference type="CDD" id="cd02393">
    <property type="entry name" value="KH-I_PNPase"/>
    <property type="match status" value="1"/>
</dbReference>
<protein>
    <recommendedName>
        <fullName evidence="9">Polyribonucleotide nucleotidyltransferase</fullName>
        <ecNumber evidence="9">2.7.7.8</ecNumber>
    </recommendedName>
    <alternativeName>
        <fullName evidence="9">Polynucleotide phosphorylase</fullName>
        <shortName evidence="9">PNPase</shortName>
    </alternativeName>
</protein>
<dbReference type="InterPro" id="IPR027408">
    <property type="entry name" value="PNPase/RNase_PH_dom_sf"/>
</dbReference>
<dbReference type="GO" id="GO:0005829">
    <property type="term" value="C:cytosol"/>
    <property type="evidence" value="ECO:0007669"/>
    <property type="project" value="TreeGrafter"/>
</dbReference>
<dbReference type="HAMAP" id="MF_01595">
    <property type="entry name" value="PNPase"/>
    <property type="match status" value="1"/>
</dbReference>
<dbReference type="GO" id="GO:0000287">
    <property type="term" value="F:magnesium ion binding"/>
    <property type="evidence" value="ECO:0007669"/>
    <property type="project" value="UniProtKB-UniRule"/>
</dbReference>
<evidence type="ECO:0000256" key="2">
    <source>
        <dbReference type="ARBA" id="ARBA00007404"/>
    </source>
</evidence>
<dbReference type="Pfam" id="PF03725">
    <property type="entry name" value="RNase_PH_C"/>
    <property type="match status" value="1"/>
</dbReference>
<dbReference type="PROSITE" id="PS50126">
    <property type="entry name" value="S1"/>
    <property type="match status" value="1"/>
</dbReference>
<feature type="binding site" evidence="9">
    <location>
        <position position="495"/>
    </location>
    <ligand>
        <name>Mg(2+)</name>
        <dbReference type="ChEBI" id="CHEBI:18420"/>
    </ligand>
</feature>
<comment type="caution">
    <text evidence="12">The sequence shown here is derived from an EMBL/GenBank/DDBJ whole genome shotgun (WGS) entry which is preliminary data.</text>
</comment>
<reference evidence="13" key="1">
    <citation type="submission" date="2017-09" db="EMBL/GenBank/DDBJ databases">
        <title>Depth-based differentiation of microbial function through sediment-hosted aquifers and enrichment of novel symbionts in the deep terrestrial subsurface.</title>
        <authorList>
            <person name="Probst A.J."/>
            <person name="Ladd B."/>
            <person name="Jarett J.K."/>
            <person name="Geller-Mcgrath D.E."/>
            <person name="Sieber C.M.K."/>
            <person name="Emerson J.B."/>
            <person name="Anantharaman K."/>
            <person name="Thomas B.C."/>
            <person name="Malmstrom R."/>
            <person name="Stieglmeier M."/>
            <person name="Klingl A."/>
            <person name="Woyke T."/>
            <person name="Ryan C.M."/>
            <person name="Banfield J.F."/>
        </authorList>
    </citation>
    <scope>NUCLEOTIDE SEQUENCE [LARGE SCALE GENOMIC DNA]</scope>
</reference>
<comment type="subcellular location">
    <subcellularLocation>
        <location evidence="1 9">Cytoplasm</location>
    </subcellularLocation>
</comment>
<dbReference type="Gene3D" id="3.30.1370.10">
    <property type="entry name" value="K Homology domain, type 1"/>
    <property type="match status" value="1"/>
</dbReference>
<organism evidence="12 13">
    <name type="scientific">bacterium (Candidatus Gribaldobacteria) CG08_land_8_20_14_0_20_39_15</name>
    <dbReference type="NCBI Taxonomy" id="2014273"/>
    <lineage>
        <taxon>Bacteria</taxon>
        <taxon>Candidatus Gribaldobacteria</taxon>
    </lineage>
</organism>
<dbReference type="InterPro" id="IPR015847">
    <property type="entry name" value="ExoRNase_PH_dom2"/>
</dbReference>
<dbReference type="Gene3D" id="2.40.50.140">
    <property type="entry name" value="Nucleic acid-binding proteins"/>
    <property type="match status" value="1"/>
</dbReference>
<accession>A0A2M6XV47</accession>
<dbReference type="InterPro" id="IPR020568">
    <property type="entry name" value="Ribosomal_Su5_D2-typ_SF"/>
</dbReference>
<evidence type="ECO:0000256" key="6">
    <source>
        <dbReference type="ARBA" id="ARBA00022723"/>
    </source>
</evidence>
<evidence type="ECO:0000313" key="13">
    <source>
        <dbReference type="Proteomes" id="UP000229784"/>
    </source>
</evidence>
<dbReference type="CDD" id="cd11364">
    <property type="entry name" value="RNase_PH_PNPase_2"/>
    <property type="match status" value="1"/>
</dbReference>
<comment type="function">
    <text evidence="9">Involved in mRNA degradation. Catalyzes the phosphorolysis of single-stranded polyribonucleotides processively in the 3'- to 5'-direction.</text>
</comment>
<feature type="binding site" evidence="9">
    <location>
        <position position="501"/>
    </location>
    <ligand>
        <name>Mg(2+)</name>
        <dbReference type="ChEBI" id="CHEBI:18420"/>
    </ligand>
</feature>
<dbReference type="CDD" id="cd04472">
    <property type="entry name" value="S1_PNPase"/>
    <property type="match status" value="1"/>
</dbReference>
<keyword evidence="3 9" id="KW-0963">Cytoplasm</keyword>
<dbReference type="InterPro" id="IPR012162">
    <property type="entry name" value="PNPase"/>
</dbReference>
<feature type="compositionally biased region" description="Polar residues" evidence="10">
    <location>
        <begin position="721"/>
        <end position="730"/>
    </location>
</feature>
<dbReference type="GO" id="GO:0000175">
    <property type="term" value="F:3'-5'-RNA exonuclease activity"/>
    <property type="evidence" value="ECO:0007669"/>
    <property type="project" value="TreeGrafter"/>
</dbReference>
<dbReference type="SMART" id="SM00316">
    <property type="entry name" value="S1"/>
    <property type="match status" value="1"/>
</dbReference>
<dbReference type="SUPFAM" id="SSF50249">
    <property type="entry name" value="Nucleic acid-binding proteins"/>
    <property type="match status" value="1"/>
</dbReference>
<dbReference type="InterPro" id="IPR036456">
    <property type="entry name" value="PNPase_PH_RNA-bd_sf"/>
</dbReference>
<dbReference type="AlphaFoldDB" id="A0A2M6XV47"/>
<dbReference type="EC" id="2.7.7.8" evidence="9"/>
<dbReference type="InterPro" id="IPR036612">
    <property type="entry name" value="KH_dom_type_1_sf"/>
</dbReference>
<keyword evidence="6 9" id="KW-0479">Metal-binding</keyword>
<evidence type="ECO:0000313" key="12">
    <source>
        <dbReference type="EMBL" id="PIU16381.1"/>
    </source>
</evidence>
<keyword evidence="5 9" id="KW-0548">Nucleotidyltransferase</keyword>
<dbReference type="InterPro" id="IPR004087">
    <property type="entry name" value="KH_dom"/>
</dbReference>
<dbReference type="SUPFAM" id="SSF46915">
    <property type="entry name" value="Polynucleotide phosphorylase/guanosine pentaphosphate synthase (PNPase/GPSI), domain 3"/>
    <property type="match status" value="1"/>
</dbReference>
<dbReference type="GO" id="GO:0006396">
    <property type="term" value="P:RNA processing"/>
    <property type="evidence" value="ECO:0007669"/>
    <property type="project" value="InterPro"/>
</dbReference>